<accession>A0AAU2JMC6</accession>
<dbReference type="PROSITE" id="PS51257">
    <property type="entry name" value="PROKAR_LIPOPROTEIN"/>
    <property type="match status" value="1"/>
</dbReference>
<sequence length="54" mass="5681">MNERERHFGPPGKGFFGGVASAFGCRIEASGKQDRVGIGRAGFENEGVPAMRAA</sequence>
<protein>
    <submittedName>
        <fullName evidence="1">Uncharacterized protein</fullName>
    </submittedName>
</protein>
<dbReference type="EMBL" id="CP108264">
    <property type="protein sequence ID" value="WTU73085.1"/>
    <property type="molecule type" value="Genomic_DNA"/>
</dbReference>
<organism evidence="1">
    <name type="scientific">Streptomyces sp. NBC_00049</name>
    <dbReference type="NCBI Taxonomy" id="2903617"/>
    <lineage>
        <taxon>Bacteria</taxon>
        <taxon>Bacillati</taxon>
        <taxon>Actinomycetota</taxon>
        <taxon>Actinomycetes</taxon>
        <taxon>Kitasatosporales</taxon>
        <taxon>Streptomycetaceae</taxon>
        <taxon>Streptomyces</taxon>
    </lineage>
</organism>
<reference evidence="1" key="1">
    <citation type="submission" date="2022-10" db="EMBL/GenBank/DDBJ databases">
        <title>The complete genomes of actinobacterial strains from the NBC collection.</title>
        <authorList>
            <person name="Joergensen T.S."/>
            <person name="Alvarez Arevalo M."/>
            <person name="Sterndorff E.B."/>
            <person name="Faurdal D."/>
            <person name="Vuksanovic O."/>
            <person name="Mourched A.-S."/>
            <person name="Charusanti P."/>
            <person name="Shaw S."/>
            <person name="Blin K."/>
            <person name="Weber T."/>
        </authorList>
    </citation>
    <scope>NUCLEOTIDE SEQUENCE</scope>
    <source>
        <strain evidence="1">NBC_00049</strain>
    </source>
</reference>
<gene>
    <name evidence="1" type="ORF">OG327_06855</name>
</gene>
<proteinExistence type="predicted"/>
<evidence type="ECO:0000313" key="1">
    <source>
        <dbReference type="EMBL" id="WTU73085.1"/>
    </source>
</evidence>
<name>A0AAU2JMC6_9ACTN</name>
<dbReference type="AlphaFoldDB" id="A0AAU2JMC6"/>